<dbReference type="PANTHER" id="PTHR46121">
    <property type="entry name" value="STEROIDOGENIC ACUTE REGULATORY PROTEIN-LIKE"/>
    <property type="match status" value="1"/>
</dbReference>
<proteinExistence type="predicted"/>
<dbReference type="Proteomes" id="UP000410492">
    <property type="component" value="Unassembled WGS sequence"/>
</dbReference>
<evidence type="ECO:0000256" key="4">
    <source>
        <dbReference type="SAM" id="Phobius"/>
    </source>
</evidence>
<evidence type="ECO:0000259" key="5">
    <source>
        <dbReference type="PROSITE" id="PS51439"/>
    </source>
</evidence>
<dbReference type="GO" id="GO:0005765">
    <property type="term" value="C:lysosomal membrane"/>
    <property type="evidence" value="ECO:0007669"/>
    <property type="project" value="TreeGrafter"/>
</dbReference>
<dbReference type="GO" id="GO:0031902">
    <property type="term" value="C:late endosome membrane"/>
    <property type="evidence" value="ECO:0007669"/>
    <property type="project" value="TreeGrafter"/>
</dbReference>
<dbReference type="GO" id="GO:0005789">
    <property type="term" value="C:endoplasmic reticulum membrane"/>
    <property type="evidence" value="ECO:0007669"/>
    <property type="project" value="TreeGrafter"/>
</dbReference>
<dbReference type="GO" id="GO:0099044">
    <property type="term" value="P:vesicle tethering to endoplasmic reticulum"/>
    <property type="evidence" value="ECO:0007669"/>
    <property type="project" value="TreeGrafter"/>
</dbReference>
<dbReference type="InterPro" id="IPR019498">
    <property type="entry name" value="MENTAL"/>
</dbReference>
<evidence type="ECO:0000313" key="7">
    <source>
        <dbReference type="Proteomes" id="UP000410492"/>
    </source>
</evidence>
<dbReference type="PROSITE" id="PS51439">
    <property type="entry name" value="MENTAL"/>
    <property type="match status" value="1"/>
</dbReference>
<feature type="domain" description="MENTAL" evidence="5">
    <location>
        <begin position="57"/>
        <end position="212"/>
    </location>
</feature>
<feature type="transmembrane region" description="Helical" evidence="4">
    <location>
        <begin position="63"/>
        <end position="87"/>
    </location>
</feature>
<dbReference type="Pfam" id="PF10457">
    <property type="entry name" value="MENTAL"/>
    <property type="match status" value="1"/>
</dbReference>
<dbReference type="GO" id="GO:0140284">
    <property type="term" value="C:endoplasmic reticulum-endosome membrane contact site"/>
    <property type="evidence" value="ECO:0007669"/>
    <property type="project" value="TreeGrafter"/>
</dbReference>
<dbReference type="EMBL" id="CAACVG010003127">
    <property type="protein sequence ID" value="VEN37201.1"/>
    <property type="molecule type" value="Genomic_DNA"/>
</dbReference>
<organism evidence="6 7">
    <name type="scientific">Callosobruchus maculatus</name>
    <name type="common">Southern cowpea weevil</name>
    <name type="synonym">Pulse bruchid</name>
    <dbReference type="NCBI Taxonomy" id="64391"/>
    <lineage>
        <taxon>Eukaryota</taxon>
        <taxon>Metazoa</taxon>
        <taxon>Ecdysozoa</taxon>
        <taxon>Arthropoda</taxon>
        <taxon>Hexapoda</taxon>
        <taxon>Insecta</taxon>
        <taxon>Pterygota</taxon>
        <taxon>Neoptera</taxon>
        <taxon>Endopterygota</taxon>
        <taxon>Coleoptera</taxon>
        <taxon>Polyphaga</taxon>
        <taxon>Cucujiformia</taxon>
        <taxon>Chrysomeloidea</taxon>
        <taxon>Chrysomelidae</taxon>
        <taxon>Bruchinae</taxon>
        <taxon>Bruchini</taxon>
        <taxon>Callosobruchus</taxon>
    </lineage>
</organism>
<dbReference type="OrthoDB" id="74575at2759"/>
<evidence type="ECO:0000256" key="2">
    <source>
        <dbReference type="ARBA" id="ARBA00022692"/>
    </source>
</evidence>
<evidence type="ECO:0000256" key="3">
    <source>
        <dbReference type="ARBA" id="ARBA00023136"/>
    </source>
</evidence>
<comment type="subcellular location">
    <subcellularLocation>
        <location evidence="1">Membrane</location>
        <topology evidence="1">Multi-pass membrane protein</topology>
    </subcellularLocation>
</comment>
<protein>
    <recommendedName>
        <fullName evidence="5">MENTAL domain-containing protein</fullName>
    </recommendedName>
</protein>
<dbReference type="AlphaFoldDB" id="A0A653BNM1"/>
<dbReference type="InterPro" id="IPR051869">
    <property type="entry name" value="STARD3"/>
</dbReference>
<dbReference type="PANTHER" id="PTHR46121:SF4">
    <property type="entry name" value="STEROIDOGENIC ACUTE REGULATORY PROTEIN-LIKE"/>
    <property type="match status" value="1"/>
</dbReference>
<name>A0A653BNM1_CALMS</name>
<reference evidence="6 7" key="1">
    <citation type="submission" date="2019-01" db="EMBL/GenBank/DDBJ databases">
        <authorList>
            <person name="Sayadi A."/>
        </authorList>
    </citation>
    <scope>NUCLEOTIDE SEQUENCE [LARGE SCALE GENOMIC DNA]</scope>
</reference>
<keyword evidence="4" id="KW-1133">Transmembrane helix</keyword>
<keyword evidence="7" id="KW-1185">Reference proteome</keyword>
<sequence>MTAPDEERINFNNPYTGQNVGSPVDISFSQSVNTEASIRDYIISEDLLAGQRLNGRMSNVRRFFCLFVTFDFLFTGLMWIICVMLKGEYIVSALVEQVVHYNIHTSLFDVVLVGLCRFILLLFFYAILYVNHWIIISWPHSSQPVFEVLLVLTSFILAWGEAWFLDFRVIPQETNANRYLITATESERAPLIRSFMRGLPSVYTESVGNFYSPQGTPQGSLYRFEQGSTLGICIRRRTGSCINTQIMISCTRGQTVKEKRYSNF</sequence>
<accession>A0A653BNM1</accession>
<feature type="transmembrane region" description="Helical" evidence="4">
    <location>
        <begin position="107"/>
        <end position="133"/>
    </location>
</feature>
<evidence type="ECO:0000313" key="6">
    <source>
        <dbReference type="EMBL" id="VEN37201.1"/>
    </source>
</evidence>
<keyword evidence="2 4" id="KW-0812">Transmembrane</keyword>
<keyword evidence="3 4" id="KW-0472">Membrane</keyword>
<evidence type="ECO:0000256" key="1">
    <source>
        <dbReference type="ARBA" id="ARBA00004141"/>
    </source>
</evidence>
<gene>
    <name evidence="6" type="ORF">CALMAC_LOCUS2543</name>
</gene>
<feature type="transmembrane region" description="Helical" evidence="4">
    <location>
        <begin position="145"/>
        <end position="165"/>
    </location>
</feature>